<evidence type="ECO:0000256" key="2">
    <source>
        <dbReference type="PROSITE-ProRule" id="PRU00023"/>
    </source>
</evidence>
<dbReference type="PROSITE" id="PS50297">
    <property type="entry name" value="ANK_REP_REGION"/>
    <property type="match status" value="4"/>
</dbReference>
<dbReference type="SUPFAM" id="SSF48403">
    <property type="entry name" value="Ankyrin repeat"/>
    <property type="match status" value="1"/>
</dbReference>
<evidence type="ECO:0000256" key="1">
    <source>
        <dbReference type="ARBA" id="ARBA00022737"/>
    </source>
</evidence>
<dbReference type="AlphaFoldDB" id="A0A507BA34"/>
<protein>
    <recommendedName>
        <fullName evidence="4">Nephrocystin 3-like N-terminal domain-containing protein</fullName>
    </recommendedName>
</protein>
<evidence type="ECO:0000313" key="6">
    <source>
        <dbReference type="Proteomes" id="UP000319257"/>
    </source>
</evidence>
<keyword evidence="1" id="KW-0677">Repeat</keyword>
<organism evidence="5 6">
    <name type="scientific">Thyridium curvatum</name>
    <dbReference type="NCBI Taxonomy" id="1093900"/>
    <lineage>
        <taxon>Eukaryota</taxon>
        <taxon>Fungi</taxon>
        <taxon>Dikarya</taxon>
        <taxon>Ascomycota</taxon>
        <taxon>Pezizomycotina</taxon>
        <taxon>Sordariomycetes</taxon>
        <taxon>Sordariomycetidae</taxon>
        <taxon>Thyridiales</taxon>
        <taxon>Thyridiaceae</taxon>
        <taxon>Thyridium</taxon>
    </lineage>
</organism>
<dbReference type="OrthoDB" id="194358at2759"/>
<feature type="region of interest" description="Disordered" evidence="3">
    <location>
        <begin position="689"/>
        <end position="759"/>
    </location>
</feature>
<dbReference type="InterPro" id="IPR002110">
    <property type="entry name" value="Ankyrin_rpt"/>
</dbReference>
<dbReference type="Pfam" id="PF24883">
    <property type="entry name" value="NPHP3_N"/>
    <property type="match status" value="1"/>
</dbReference>
<dbReference type="PANTHER" id="PTHR10039:SF5">
    <property type="entry name" value="NACHT DOMAIN-CONTAINING PROTEIN"/>
    <property type="match status" value="1"/>
</dbReference>
<dbReference type="STRING" id="1093900.A0A507BA34"/>
<dbReference type="Pfam" id="PF12796">
    <property type="entry name" value="Ank_2"/>
    <property type="match status" value="1"/>
</dbReference>
<feature type="domain" description="Nephrocystin 3-like N-terminal" evidence="4">
    <location>
        <begin position="1"/>
        <end position="101"/>
    </location>
</feature>
<dbReference type="InterPro" id="IPR036770">
    <property type="entry name" value="Ankyrin_rpt-contain_sf"/>
</dbReference>
<feature type="repeat" description="ANK" evidence="2">
    <location>
        <begin position="613"/>
        <end position="646"/>
    </location>
</feature>
<dbReference type="Gene3D" id="1.25.40.20">
    <property type="entry name" value="Ankyrin repeat-containing domain"/>
    <property type="match status" value="1"/>
</dbReference>
<feature type="repeat" description="ANK" evidence="2">
    <location>
        <begin position="514"/>
        <end position="546"/>
    </location>
</feature>
<dbReference type="RefSeq" id="XP_030998184.1">
    <property type="nucleotide sequence ID" value="XM_031138103.1"/>
</dbReference>
<sequence>MMRGLCFHLLRQDEHLRNQLTNHYKLRSELGGWQPQEEELQQIVMAGFQTRSSASRRVVFFIDALDECDESSVRRTVHYLATLLEAAINADQRLDICLASRHYPTITAPRSVDIVVEHGNEHDISEYIARRIPYSVMPDSASVDTLRDMLLQKASGIFLWVVLVIDIVLRDIDEGKAGYEIEKSLADVPEDLAALFTDLMKTLRLKERAQSRALIFWVLLATQAVPARGVEALQLFMNESLQSLSDVQPALQSLEQRSLVWDDNIERVRRMVRTISRGLIEVTGASQVQFIHATVREFFLTEGPDLFKAHYFVPIGHCMIIKTCLHALCVLQHSKAKQREQLDIFSETSHIDWLQLYSRSLPRHAVEARREVNLPNQLIHSVDRVCSILMRRPITDHATGPERACQDINRKGLSPSILGDRHLVALCVDTALLCNQILEALECGRAAHELPGADLALFATLIDSSHWKLGLSLPVAAQEDPFGFQIRQSQQRDAMIRLQRVISNGAPVMSRDSEGNTAMHFAAWLGMSDFIDILCDHGHALDVQNNYELTPLHLAIQYGHLDAASRLLARGANPSVAGPQGYTGLHFSLESSSKPMVHLLLNSGASVSARDAFGRTPLHAGAKYGAARDVLTLLIQADADPLALDYDLVTPVMIATYYGLDSSSWSDPRQRWNGHKTNFTKMMESRIGHRPHSALDPTPASLFSPPPHPPDVKRQSGLLAAPGDGWPVSDHLPLGLDDGTNRRRSESPPILHVPPSGCI</sequence>
<dbReference type="Pfam" id="PF13637">
    <property type="entry name" value="Ank_4"/>
    <property type="match status" value="1"/>
</dbReference>
<keyword evidence="2" id="KW-0040">ANK repeat</keyword>
<accession>A0A507BA34</accession>
<name>A0A507BA34_9PEZI</name>
<dbReference type="PROSITE" id="PS50088">
    <property type="entry name" value="ANK_REPEAT"/>
    <property type="match status" value="4"/>
</dbReference>
<dbReference type="InParanoid" id="A0A507BA34"/>
<keyword evidence="6" id="KW-1185">Reference proteome</keyword>
<dbReference type="Proteomes" id="UP000319257">
    <property type="component" value="Unassembled WGS sequence"/>
</dbReference>
<gene>
    <name evidence="5" type="ORF">E0L32_003767</name>
</gene>
<dbReference type="PANTHER" id="PTHR10039">
    <property type="entry name" value="AMELOGENIN"/>
    <property type="match status" value="1"/>
</dbReference>
<comment type="caution">
    <text evidence="5">The sequence shown here is derived from an EMBL/GenBank/DDBJ whole genome shotgun (WGS) entry which is preliminary data.</text>
</comment>
<evidence type="ECO:0000259" key="4">
    <source>
        <dbReference type="Pfam" id="PF24883"/>
    </source>
</evidence>
<evidence type="ECO:0000313" key="5">
    <source>
        <dbReference type="EMBL" id="TPX16473.1"/>
    </source>
</evidence>
<dbReference type="SMART" id="SM00248">
    <property type="entry name" value="ANK"/>
    <property type="match status" value="4"/>
</dbReference>
<evidence type="ECO:0000256" key="3">
    <source>
        <dbReference type="SAM" id="MobiDB-lite"/>
    </source>
</evidence>
<dbReference type="InterPro" id="IPR056884">
    <property type="entry name" value="NPHP3-like_N"/>
</dbReference>
<dbReference type="GeneID" id="41971214"/>
<reference evidence="5 6" key="1">
    <citation type="submission" date="2019-06" db="EMBL/GenBank/DDBJ databases">
        <title>Draft genome sequence of the filamentous fungus Phialemoniopsis curvata isolated from diesel fuel.</title>
        <authorList>
            <person name="Varaljay V.A."/>
            <person name="Lyon W.J."/>
            <person name="Crouch A.L."/>
            <person name="Drake C.E."/>
            <person name="Hollomon J.M."/>
            <person name="Nadeau L.J."/>
            <person name="Nunn H.S."/>
            <person name="Stevenson B.S."/>
            <person name="Bojanowski C.L."/>
            <person name="Crookes-Goodson W.J."/>
        </authorList>
    </citation>
    <scope>NUCLEOTIDE SEQUENCE [LARGE SCALE GENOMIC DNA]</scope>
    <source>
        <strain evidence="5 6">D216</strain>
    </source>
</reference>
<feature type="repeat" description="ANK" evidence="2">
    <location>
        <begin position="547"/>
        <end position="579"/>
    </location>
</feature>
<dbReference type="EMBL" id="SKBQ01000017">
    <property type="protein sequence ID" value="TPX16473.1"/>
    <property type="molecule type" value="Genomic_DNA"/>
</dbReference>
<proteinExistence type="predicted"/>
<feature type="repeat" description="ANK" evidence="2">
    <location>
        <begin position="580"/>
        <end position="612"/>
    </location>
</feature>